<accession>A0A0F9PQE0</accession>
<sequence length="578" mass="63210">IDFDVFPDRLTGSNASDFVANFTSTTGWTSTDGGKVRIENEQDFLFIRSTVDNSNDSIANQILGGTVSDTAWVLRGSLNITDFISDNASQKVIFIGMWDTSQALGVGSNQDAIYLAIACDNSLGNNTGLAWIANVNNQVANNKAHDADFTYDVFNPMVEGRFFFELKRTSSTGVEATIYGDKGFTDVLQTIRATIPAGVTGLEYFKISNRIDVATGEIGATIDELEFWDGVTNVCTFSTAGVQENGNTDLNYCNENIFYPGTENNSNISISVDLTPSNISDSGFVIRCKIDVVNNNITASNAPLHWIGLWGSTAGAHGSVPQSGIALRIDPTTGDYAPSHGVLTVPATGWTVETAFTDLTITNGAFFLEISRLSTTRVRMSLYRDELFTDLIQSRTFAISSSLIDLRFWGIKNRVSTASTAFWEVVVTDVEVWDNENYADSFADHRMLETQVRCNQQGVIEANHIFNSDDQTNYSRRNALNGANTSVTAGERFLGLDVTNTDADNFAFLRIENRLGLNALTNQNNVKANAFGPANVPDRIEHNGLWRRTNEQVNKIEISNDGAGSYDTDSEIVVFGTD</sequence>
<name>A0A0F9PQE0_9ZZZZ</name>
<comment type="caution">
    <text evidence="1">The sequence shown here is derived from an EMBL/GenBank/DDBJ whole genome shotgun (WGS) entry which is preliminary data.</text>
</comment>
<dbReference type="EMBL" id="LAZR01002690">
    <property type="protein sequence ID" value="KKN26832.1"/>
    <property type="molecule type" value="Genomic_DNA"/>
</dbReference>
<proteinExistence type="predicted"/>
<gene>
    <name evidence="1" type="ORF">LCGC14_0870640</name>
</gene>
<dbReference type="AlphaFoldDB" id="A0A0F9PQE0"/>
<feature type="non-terminal residue" evidence="1">
    <location>
        <position position="1"/>
    </location>
</feature>
<organism evidence="1">
    <name type="scientific">marine sediment metagenome</name>
    <dbReference type="NCBI Taxonomy" id="412755"/>
    <lineage>
        <taxon>unclassified sequences</taxon>
        <taxon>metagenomes</taxon>
        <taxon>ecological metagenomes</taxon>
    </lineage>
</organism>
<protein>
    <submittedName>
        <fullName evidence="1">Uncharacterized protein</fullName>
    </submittedName>
</protein>
<evidence type="ECO:0000313" key="1">
    <source>
        <dbReference type="EMBL" id="KKN26832.1"/>
    </source>
</evidence>
<reference evidence="1" key="1">
    <citation type="journal article" date="2015" name="Nature">
        <title>Complex archaea that bridge the gap between prokaryotes and eukaryotes.</title>
        <authorList>
            <person name="Spang A."/>
            <person name="Saw J.H."/>
            <person name="Jorgensen S.L."/>
            <person name="Zaremba-Niedzwiedzka K."/>
            <person name="Martijn J."/>
            <person name="Lind A.E."/>
            <person name="van Eijk R."/>
            <person name="Schleper C."/>
            <person name="Guy L."/>
            <person name="Ettema T.J."/>
        </authorList>
    </citation>
    <scope>NUCLEOTIDE SEQUENCE</scope>
</reference>